<accession>E3J5E8</accession>
<keyword evidence="4 7" id="KW-1133">Transmembrane helix</keyword>
<feature type="transmembrane region" description="Helical" evidence="7">
    <location>
        <begin position="306"/>
        <end position="325"/>
    </location>
</feature>
<feature type="transmembrane region" description="Helical" evidence="7">
    <location>
        <begin position="363"/>
        <end position="390"/>
    </location>
</feature>
<feature type="transmembrane region" description="Helical" evidence="7">
    <location>
        <begin position="337"/>
        <end position="357"/>
    </location>
</feature>
<evidence type="ECO:0000256" key="5">
    <source>
        <dbReference type="ARBA" id="ARBA00023136"/>
    </source>
</evidence>
<name>E3J5E8_PSEI1</name>
<proteinExistence type="predicted"/>
<dbReference type="InterPro" id="IPR020846">
    <property type="entry name" value="MFS_dom"/>
</dbReference>
<feature type="transmembrane region" description="Helical" evidence="7">
    <location>
        <begin position="163"/>
        <end position="186"/>
    </location>
</feature>
<protein>
    <submittedName>
        <fullName evidence="9">Major facilitator superfamily MFS_1</fullName>
    </submittedName>
</protein>
<evidence type="ECO:0000256" key="6">
    <source>
        <dbReference type="SAM" id="MobiDB-lite"/>
    </source>
</evidence>
<dbReference type="EMBL" id="CP002299">
    <property type="protein sequence ID" value="ADP81892.1"/>
    <property type="molecule type" value="Genomic_DNA"/>
</dbReference>
<feature type="transmembrane region" description="Helical" evidence="7">
    <location>
        <begin position="49"/>
        <end position="68"/>
    </location>
</feature>
<dbReference type="PROSITE" id="PS50850">
    <property type="entry name" value="MFS"/>
    <property type="match status" value="1"/>
</dbReference>
<keyword evidence="2" id="KW-0813">Transport</keyword>
<organism evidence="9 10">
    <name type="scientific">Pseudofrankia inefficax (strain DSM 45817 / CECT 9037 / DDB 130130 / EuI1c)</name>
    <name type="common">Frankia inefficax</name>
    <dbReference type="NCBI Taxonomy" id="298654"/>
    <lineage>
        <taxon>Bacteria</taxon>
        <taxon>Bacillati</taxon>
        <taxon>Actinomycetota</taxon>
        <taxon>Actinomycetes</taxon>
        <taxon>Frankiales</taxon>
        <taxon>Frankiaceae</taxon>
        <taxon>Pseudofrankia</taxon>
    </lineage>
</organism>
<feature type="domain" description="Major facilitator superfamily (MFS) profile" evidence="8">
    <location>
        <begin position="14"/>
        <end position="463"/>
    </location>
</feature>
<dbReference type="Pfam" id="PF07690">
    <property type="entry name" value="MFS_1"/>
    <property type="match status" value="1"/>
</dbReference>
<dbReference type="Gene3D" id="1.20.1720.10">
    <property type="entry name" value="Multidrug resistance protein D"/>
    <property type="match status" value="1"/>
</dbReference>
<sequence length="513" mass="51587">MSSSSAPTSRPGPIVAVLAAGGIVATLMQTLVVPLIGELPRLLGTSAGDASWVITATLLAGSAAIAAIGRLSDLLGNRRMLLACVGSLLVGSVVCALSGSLAPMVVGRALEGVGLGVVPVGISALRELVPPERLGSSIALISSSLGIGGALGLPFAAVMAEHAGWHAVFWVAAGLSAVVAALIWLLVPVLPPRATGRFDGVGAVGLGFGLVCLLLAVSKGADWGWTSGTTVGLIGGSLAVFAAWGWWELRTTDPLVNLRIAARRQVLMTNLASVVLGFALYASQLILPQLLQLPKATGYGLGQSMLAMGLWMAPSGLLMLLVAPIGGRLSQARGPRVTLIAGSLIIAAGYGSSLILLSTAWGLLIVSCVCMVGVAFAYGAMPALIVSAVPSSETGSATSFNTLSRSIGITMASAVVGVVLTQRTTLLGTRTVPSEGGFRLGLLIGCGVAVAAATVALAIPSRPGQNRTSAASVVRPGPNAIRMALSPADGGSPASPDISRRSASRTVTDEQLP</sequence>
<reference evidence="9 10" key="1">
    <citation type="submission" date="2010-10" db="EMBL/GenBank/DDBJ databases">
        <title>Complete sequence of Frankia sp. EuI1c.</title>
        <authorList>
            <consortium name="US DOE Joint Genome Institute"/>
            <person name="Lucas S."/>
            <person name="Copeland A."/>
            <person name="Lapidus A."/>
            <person name="Cheng J.-F."/>
            <person name="Bruce D."/>
            <person name="Goodwin L."/>
            <person name="Pitluck S."/>
            <person name="Chertkov O."/>
            <person name="Detter J.C."/>
            <person name="Han C."/>
            <person name="Tapia R."/>
            <person name="Land M."/>
            <person name="Hauser L."/>
            <person name="Jeffries C."/>
            <person name="Kyrpides N."/>
            <person name="Ivanova N."/>
            <person name="Mikhailova N."/>
            <person name="Beauchemin N."/>
            <person name="Sen A."/>
            <person name="Sur S.A."/>
            <person name="Gtari M."/>
            <person name="Wall L."/>
            <person name="Tisa L."/>
            <person name="Woyke T."/>
        </authorList>
    </citation>
    <scope>NUCLEOTIDE SEQUENCE [LARGE SCALE GENOMIC DNA]</scope>
    <source>
        <strain evidence="10">DSM 45817 / CECT 9037 / EuI1c</strain>
    </source>
</reference>
<feature type="transmembrane region" description="Helical" evidence="7">
    <location>
        <begin position="105"/>
        <end position="125"/>
    </location>
</feature>
<dbReference type="AlphaFoldDB" id="E3J5E8"/>
<feature type="transmembrane region" description="Helical" evidence="7">
    <location>
        <begin position="440"/>
        <end position="459"/>
    </location>
</feature>
<evidence type="ECO:0000313" key="10">
    <source>
        <dbReference type="Proteomes" id="UP000002484"/>
    </source>
</evidence>
<dbReference type="KEGG" id="fri:FraEuI1c_3886"/>
<comment type="subcellular location">
    <subcellularLocation>
        <location evidence="1">Cell membrane</location>
        <topology evidence="1">Multi-pass membrane protein</topology>
    </subcellularLocation>
</comment>
<dbReference type="InParanoid" id="E3J5E8"/>
<dbReference type="GO" id="GO:0005886">
    <property type="term" value="C:plasma membrane"/>
    <property type="evidence" value="ECO:0007669"/>
    <property type="project" value="UniProtKB-SubCell"/>
</dbReference>
<evidence type="ECO:0000256" key="1">
    <source>
        <dbReference type="ARBA" id="ARBA00004651"/>
    </source>
</evidence>
<feature type="transmembrane region" description="Helical" evidence="7">
    <location>
        <begin position="12"/>
        <end position="37"/>
    </location>
</feature>
<dbReference type="PANTHER" id="PTHR42718">
    <property type="entry name" value="MAJOR FACILITATOR SUPERFAMILY MULTIDRUG TRANSPORTER MFSC"/>
    <property type="match status" value="1"/>
</dbReference>
<feature type="transmembrane region" description="Helical" evidence="7">
    <location>
        <begin position="80"/>
        <end position="99"/>
    </location>
</feature>
<feature type="transmembrane region" description="Helical" evidence="7">
    <location>
        <begin position="223"/>
        <end position="247"/>
    </location>
</feature>
<dbReference type="STRING" id="298654.FraEuI1c_3886"/>
<evidence type="ECO:0000256" key="3">
    <source>
        <dbReference type="ARBA" id="ARBA00022692"/>
    </source>
</evidence>
<evidence type="ECO:0000256" key="2">
    <source>
        <dbReference type="ARBA" id="ARBA00022448"/>
    </source>
</evidence>
<dbReference type="eggNOG" id="COG2814">
    <property type="taxonomic scope" value="Bacteria"/>
</dbReference>
<feature type="transmembrane region" description="Helical" evidence="7">
    <location>
        <begin position="267"/>
        <end position="286"/>
    </location>
</feature>
<dbReference type="PANTHER" id="PTHR42718:SF9">
    <property type="entry name" value="MAJOR FACILITATOR SUPERFAMILY MULTIDRUG TRANSPORTER MFSC"/>
    <property type="match status" value="1"/>
</dbReference>
<feature type="transmembrane region" description="Helical" evidence="7">
    <location>
        <begin position="137"/>
        <end position="157"/>
    </location>
</feature>
<dbReference type="HOGENOM" id="CLU_000960_34_0_11"/>
<dbReference type="InterPro" id="IPR011701">
    <property type="entry name" value="MFS"/>
</dbReference>
<feature type="transmembrane region" description="Helical" evidence="7">
    <location>
        <begin position="198"/>
        <end position="217"/>
    </location>
</feature>
<feature type="region of interest" description="Disordered" evidence="6">
    <location>
        <begin position="481"/>
        <end position="513"/>
    </location>
</feature>
<evidence type="ECO:0000256" key="4">
    <source>
        <dbReference type="ARBA" id="ARBA00022989"/>
    </source>
</evidence>
<evidence type="ECO:0000313" key="9">
    <source>
        <dbReference type="EMBL" id="ADP81892.1"/>
    </source>
</evidence>
<gene>
    <name evidence="9" type="ordered locus">FraEuI1c_3886</name>
</gene>
<dbReference type="Proteomes" id="UP000002484">
    <property type="component" value="Chromosome"/>
</dbReference>
<keyword evidence="3 7" id="KW-0812">Transmembrane</keyword>
<dbReference type="GO" id="GO:0022857">
    <property type="term" value="F:transmembrane transporter activity"/>
    <property type="evidence" value="ECO:0007669"/>
    <property type="project" value="InterPro"/>
</dbReference>
<dbReference type="SUPFAM" id="SSF103473">
    <property type="entry name" value="MFS general substrate transporter"/>
    <property type="match status" value="1"/>
</dbReference>
<evidence type="ECO:0000256" key="7">
    <source>
        <dbReference type="SAM" id="Phobius"/>
    </source>
</evidence>
<dbReference type="InterPro" id="IPR036259">
    <property type="entry name" value="MFS_trans_sf"/>
</dbReference>
<evidence type="ECO:0000259" key="8">
    <source>
        <dbReference type="PROSITE" id="PS50850"/>
    </source>
</evidence>
<dbReference type="Gene3D" id="1.20.1250.20">
    <property type="entry name" value="MFS general substrate transporter like domains"/>
    <property type="match status" value="1"/>
</dbReference>
<feature type="transmembrane region" description="Helical" evidence="7">
    <location>
        <begin position="402"/>
        <end position="420"/>
    </location>
</feature>
<keyword evidence="10" id="KW-1185">Reference proteome</keyword>
<dbReference type="RefSeq" id="WP_013425010.1">
    <property type="nucleotide sequence ID" value="NC_014666.1"/>
</dbReference>
<keyword evidence="5 7" id="KW-0472">Membrane</keyword>